<dbReference type="RefSeq" id="WP_147095505.1">
    <property type="nucleotide sequence ID" value="NZ_JBHUFH010000002.1"/>
</dbReference>
<sequence>MRTLAAVTTTIFFLAQPVLAGFERWTYEVETDPFTKGTRVTVDYLASIREAVLVFCDSSQAGVTIRIVPGWEGEASAFDVFSGAAIAVDGEVLEVSLADAATGSVGSGQVTAEIYLRGEDAKLFLESFTGARSELGFKDGISSAALIVSANGSTAAGEQLLACYNAQEGSVERSAIQESASTE</sequence>
<dbReference type="AlphaFoldDB" id="A0A5C6S7H7"/>
<dbReference type="OrthoDB" id="8376099at2"/>
<feature type="signal peptide" evidence="1">
    <location>
        <begin position="1"/>
        <end position="20"/>
    </location>
</feature>
<feature type="chain" id="PRO_5022908873" evidence="1">
    <location>
        <begin position="21"/>
        <end position="183"/>
    </location>
</feature>
<name>A0A5C6S7H7_9RHOB</name>
<evidence type="ECO:0000256" key="1">
    <source>
        <dbReference type="SAM" id="SignalP"/>
    </source>
</evidence>
<keyword evidence="1" id="KW-0732">Signal</keyword>
<accession>A0A5C6S7H7</accession>
<comment type="caution">
    <text evidence="2">The sequence shown here is derived from an EMBL/GenBank/DDBJ whole genome shotgun (WGS) entry which is preliminary data.</text>
</comment>
<dbReference type="Proteomes" id="UP000321562">
    <property type="component" value="Unassembled WGS sequence"/>
</dbReference>
<proteinExistence type="predicted"/>
<protein>
    <submittedName>
        <fullName evidence="2">Uncharacterized protein</fullName>
    </submittedName>
</protein>
<evidence type="ECO:0000313" key="2">
    <source>
        <dbReference type="EMBL" id="TXB70308.1"/>
    </source>
</evidence>
<organism evidence="2 3">
    <name type="scientific">Paracoccus aurantiacus</name>
    <dbReference type="NCBI Taxonomy" id="2599412"/>
    <lineage>
        <taxon>Bacteria</taxon>
        <taxon>Pseudomonadati</taxon>
        <taxon>Pseudomonadota</taxon>
        <taxon>Alphaproteobacteria</taxon>
        <taxon>Rhodobacterales</taxon>
        <taxon>Paracoccaceae</taxon>
        <taxon>Paracoccus</taxon>
    </lineage>
</organism>
<keyword evidence="3" id="KW-1185">Reference proteome</keyword>
<reference evidence="2 3" key="1">
    <citation type="submission" date="2019-08" db="EMBL/GenBank/DDBJ databases">
        <authorList>
            <person name="Ye J."/>
        </authorList>
    </citation>
    <scope>NUCLEOTIDE SEQUENCE [LARGE SCALE GENOMIC DNA]</scope>
    <source>
        <strain evidence="2 3">TK008</strain>
    </source>
</reference>
<dbReference type="EMBL" id="VOPL01000001">
    <property type="protein sequence ID" value="TXB70308.1"/>
    <property type="molecule type" value="Genomic_DNA"/>
</dbReference>
<evidence type="ECO:0000313" key="3">
    <source>
        <dbReference type="Proteomes" id="UP000321562"/>
    </source>
</evidence>
<gene>
    <name evidence="2" type="ORF">FQV27_00010</name>
</gene>